<dbReference type="EMBL" id="JAETXX010000004">
    <property type="protein sequence ID" value="MCF8714901.1"/>
    <property type="molecule type" value="Genomic_DNA"/>
</dbReference>
<evidence type="ECO:0000313" key="6">
    <source>
        <dbReference type="EMBL" id="MCF8714901.1"/>
    </source>
</evidence>
<dbReference type="Gene3D" id="2.60.120.10">
    <property type="entry name" value="Jelly Rolls"/>
    <property type="match status" value="1"/>
</dbReference>
<dbReference type="PANTHER" id="PTHR21047">
    <property type="entry name" value="DTDP-6-DEOXY-D-GLUCOSE-3,5 EPIMERASE"/>
    <property type="match status" value="1"/>
</dbReference>
<dbReference type="RefSeq" id="WP_236958867.1">
    <property type="nucleotide sequence ID" value="NZ_JAETXX010000004.1"/>
</dbReference>
<keyword evidence="7" id="KW-1185">Reference proteome</keyword>
<dbReference type="Proteomes" id="UP000829517">
    <property type="component" value="Unassembled WGS sequence"/>
</dbReference>
<dbReference type="InterPro" id="IPR014710">
    <property type="entry name" value="RmlC-like_jellyroll"/>
</dbReference>
<keyword evidence="5 6" id="KW-0413">Isomerase</keyword>
<name>A0ABS9J394_9FLAO</name>
<proteinExistence type="inferred from homology"/>
<comment type="subunit">
    <text evidence="5">Homodimer.</text>
</comment>
<comment type="function">
    <text evidence="2 5">Catalyzes the epimerization of the C3' and C5'positions of dTDP-6-deoxy-D-xylo-4-hexulose, forming dTDP-6-deoxy-L-lyxo-4-hexulose.</text>
</comment>
<protein>
    <recommendedName>
        <fullName evidence="4 5">dTDP-4-dehydrorhamnose 3,5-epimerase</fullName>
        <ecNumber evidence="3 5">5.1.3.13</ecNumber>
    </recommendedName>
    <alternativeName>
        <fullName evidence="5">Thymidine diphospho-4-keto-rhamnose 3,5-epimerase</fullName>
    </alternativeName>
</protein>
<dbReference type="PANTHER" id="PTHR21047:SF2">
    <property type="entry name" value="THYMIDINE DIPHOSPHO-4-KETO-RHAMNOSE 3,5-EPIMERASE"/>
    <property type="match status" value="1"/>
</dbReference>
<dbReference type="InterPro" id="IPR011051">
    <property type="entry name" value="RmlC_Cupin_sf"/>
</dbReference>
<comment type="pathway">
    <text evidence="5">Carbohydrate biosynthesis; dTDP-L-rhamnose biosynthesis.</text>
</comment>
<dbReference type="GO" id="GO:0008830">
    <property type="term" value="F:dTDP-4-dehydrorhamnose 3,5-epimerase activity"/>
    <property type="evidence" value="ECO:0007669"/>
    <property type="project" value="UniProtKB-EC"/>
</dbReference>
<evidence type="ECO:0000256" key="2">
    <source>
        <dbReference type="ARBA" id="ARBA00001997"/>
    </source>
</evidence>
<comment type="catalytic activity">
    <reaction evidence="1 5">
        <text>dTDP-4-dehydro-6-deoxy-alpha-D-glucose = dTDP-4-dehydro-beta-L-rhamnose</text>
        <dbReference type="Rhea" id="RHEA:16969"/>
        <dbReference type="ChEBI" id="CHEBI:57649"/>
        <dbReference type="ChEBI" id="CHEBI:62830"/>
        <dbReference type="EC" id="5.1.3.13"/>
    </reaction>
</comment>
<evidence type="ECO:0000256" key="1">
    <source>
        <dbReference type="ARBA" id="ARBA00001298"/>
    </source>
</evidence>
<comment type="similarity">
    <text evidence="5">Belongs to the dTDP-4-dehydrorhamnose 3,5-epimerase family.</text>
</comment>
<organism evidence="6 7">
    <name type="scientific">Joostella atrarenae</name>
    <dbReference type="NCBI Taxonomy" id="679257"/>
    <lineage>
        <taxon>Bacteria</taxon>
        <taxon>Pseudomonadati</taxon>
        <taxon>Bacteroidota</taxon>
        <taxon>Flavobacteriia</taxon>
        <taxon>Flavobacteriales</taxon>
        <taxon>Flavobacteriaceae</taxon>
        <taxon>Joostella</taxon>
    </lineage>
</organism>
<dbReference type="Pfam" id="PF00908">
    <property type="entry name" value="dTDP_sugar_isom"/>
    <property type="match status" value="1"/>
</dbReference>
<accession>A0ABS9J394</accession>
<dbReference type="SUPFAM" id="SSF51182">
    <property type="entry name" value="RmlC-like cupins"/>
    <property type="match status" value="1"/>
</dbReference>
<comment type="caution">
    <text evidence="6">The sequence shown here is derived from an EMBL/GenBank/DDBJ whole genome shotgun (WGS) entry which is preliminary data.</text>
</comment>
<reference evidence="6 7" key="1">
    <citation type="submission" date="2021-01" db="EMBL/GenBank/DDBJ databases">
        <title>Genome sequencing of Joostella atrarenae M1-2 (= KCTC 23194).</title>
        <authorList>
            <person name="Zakaria M.R."/>
            <person name="Lam M.Q."/>
            <person name="Chong C.S."/>
        </authorList>
    </citation>
    <scope>NUCLEOTIDE SEQUENCE [LARGE SCALE GENOMIC DNA]</scope>
    <source>
        <strain evidence="6 7">M1-2</strain>
    </source>
</reference>
<dbReference type="CDD" id="cd00438">
    <property type="entry name" value="cupin_RmlC"/>
    <property type="match status" value="1"/>
</dbReference>
<sequence length="181" mass="20861">MKITETKLKGCFIIEPKVFNDERGYFFESFNKDQFNKAIGQKVNFVQDNQSFSKKGVVRALHYQVGEHAQAKLVRVLQGKVLDVAVDLRKDSKTFGQHIAMELSAENKKQLFIPRGFAHGFITLSQTSEFFYKCDNYYAKESEGGIIYNDPRINIDWGLDKEELLLSPKDMELPELKNARL</sequence>
<dbReference type="InterPro" id="IPR000888">
    <property type="entry name" value="RmlC-like"/>
</dbReference>
<gene>
    <name evidence="6" type="primary">rfbC</name>
    <name evidence="6" type="ORF">JM658_08675</name>
</gene>
<evidence type="ECO:0000256" key="3">
    <source>
        <dbReference type="ARBA" id="ARBA00012098"/>
    </source>
</evidence>
<evidence type="ECO:0000256" key="4">
    <source>
        <dbReference type="ARBA" id="ARBA00019595"/>
    </source>
</evidence>
<dbReference type="NCBIfam" id="TIGR01221">
    <property type="entry name" value="rmlC"/>
    <property type="match status" value="1"/>
</dbReference>
<evidence type="ECO:0000313" key="7">
    <source>
        <dbReference type="Proteomes" id="UP000829517"/>
    </source>
</evidence>
<evidence type="ECO:0000256" key="5">
    <source>
        <dbReference type="RuleBase" id="RU364069"/>
    </source>
</evidence>
<dbReference type="EC" id="5.1.3.13" evidence="3 5"/>